<comment type="caution">
    <text evidence="1">The sequence shown here is derived from an EMBL/GenBank/DDBJ whole genome shotgun (WGS) entry which is preliminary data.</text>
</comment>
<protein>
    <submittedName>
        <fullName evidence="1">Uncharacterized protein</fullName>
    </submittedName>
</protein>
<evidence type="ECO:0000313" key="1">
    <source>
        <dbReference type="EMBL" id="KKM75099.1"/>
    </source>
</evidence>
<gene>
    <name evidence="1" type="ORF">LCGC14_1393640</name>
</gene>
<sequence>MKKPLGLILGGVIFHYYRKVSEIGAIPKGAILLMSIDGETDAPNGWERLYHGVGEGLVGG</sequence>
<reference evidence="1" key="1">
    <citation type="journal article" date="2015" name="Nature">
        <title>Complex archaea that bridge the gap between prokaryotes and eukaryotes.</title>
        <authorList>
            <person name="Spang A."/>
            <person name="Saw J.H."/>
            <person name="Jorgensen S.L."/>
            <person name="Zaremba-Niedzwiedzka K."/>
            <person name="Martijn J."/>
            <person name="Lind A.E."/>
            <person name="van Eijk R."/>
            <person name="Schleper C."/>
            <person name="Guy L."/>
            <person name="Ettema T.J."/>
        </authorList>
    </citation>
    <scope>NUCLEOTIDE SEQUENCE</scope>
</reference>
<dbReference type="AlphaFoldDB" id="A0A0F9JZ71"/>
<name>A0A0F9JZ71_9ZZZZ</name>
<proteinExistence type="predicted"/>
<dbReference type="EMBL" id="LAZR01009033">
    <property type="protein sequence ID" value="KKM75099.1"/>
    <property type="molecule type" value="Genomic_DNA"/>
</dbReference>
<accession>A0A0F9JZ71</accession>
<organism evidence="1">
    <name type="scientific">marine sediment metagenome</name>
    <dbReference type="NCBI Taxonomy" id="412755"/>
    <lineage>
        <taxon>unclassified sequences</taxon>
        <taxon>metagenomes</taxon>
        <taxon>ecological metagenomes</taxon>
    </lineage>
</organism>